<dbReference type="Proteomes" id="UP001139319">
    <property type="component" value="Unassembled WGS sequence"/>
</dbReference>
<accession>A0A9X2I0L7</accession>
<keyword evidence="3" id="KW-1185">Reference proteome</keyword>
<reference evidence="2" key="1">
    <citation type="submission" date="2022-05" db="EMBL/GenBank/DDBJ databases">
        <authorList>
            <person name="Sun H.-N."/>
        </authorList>
    </citation>
    <scope>NUCLEOTIDE SEQUENCE</scope>
    <source>
        <strain evidence="2">HB14</strain>
    </source>
</reference>
<organism evidence="2 3">
    <name type="scientific">Gilvimarinus xylanilyticus</name>
    <dbReference type="NCBI Taxonomy" id="2944139"/>
    <lineage>
        <taxon>Bacteria</taxon>
        <taxon>Pseudomonadati</taxon>
        <taxon>Pseudomonadota</taxon>
        <taxon>Gammaproteobacteria</taxon>
        <taxon>Cellvibrionales</taxon>
        <taxon>Cellvibrionaceae</taxon>
        <taxon>Gilvimarinus</taxon>
    </lineage>
</organism>
<keyword evidence="1" id="KW-1133">Transmembrane helix</keyword>
<reference evidence="2" key="2">
    <citation type="submission" date="2023-01" db="EMBL/GenBank/DDBJ databases">
        <title>Gilvimarinus xylanilyticus HB14 isolated from Caulerpa lentillifera aquaculture base in Hainan, China.</title>
        <authorList>
            <person name="Zhang Y.-J."/>
        </authorList>
    </citation>
    <scope>NUCLEOTIDE SEQUENCE</scope>
    <source>
        <strain evidence="2">HB14</strain>
    </source>
</reference>
<evidence type="ECO:0000313" key="2">
    <source>
        <dbReference type="EMBL" id="MCP8898433.1"/>
    </source>
</evidence>
<protein>
    <submittedName>
        <fullName evidence="2">DUF3012 domain-containing protein</fullName>
    </submittedName>
</protein>
<proteinExistence type="predicted"/>
<keyword evidence="1" id="KW-0472">Membrane</keyword>
<gene>
    <name evidence="2" type="ORF">M6D89_03880</name>
</gene>
<dbReference type="EMBL" id="JAMFTH010000001">
    <property type="protein sequence ID" value="MCP8898433.1"/>
    <property type="molecule type" value="Genomic_DNA"/>
</dbReference>
<feature type="transmembrane region" description="Helical" evidence="1">
    <location>
        <begin position="6"/>
        <end position="27"/>
    </location>
</feature>
<keyword evidence="1" id="KW-0812">Transmembrane</keyword>
<comment type="caution">
    <text evidence="2">The sequence shown here is derived from an EMBL/GenBank/DDBJ whole genome shotgun (WGS) entry which is preliminary data.</text>
</comment>
<evidence type="ECO:0000313" key="3">
    <source>
        <dbReference type="Proteomes" id="UP001139319"/>
    </source>
</evidence>
<evidence type="ECO:0000256" key="1">
    <source>
        <dbReference type="SAM" id="Phobius"/>
    </source>
</evidence>
<name>A0A9X2I0L7_9GAMM</name>
<sequence>MNKSLIIALIATGIGVCTLAVGLYILATTPAPAPEPQAQAAAASEPMAVIPQLKNSDSPLVPNADAPMGSEPWCEALMVKPDRDWSETESRQFAQHCIYE</sequence>
<dbReference type="AlphaFoldDB" id="A0A9X2I0L7"/>
<dbReference type="RefSeq" id="WP_253966711.1">
    <property type="nucleotide sequence ID" value="NZ_JAMFTH010000001.1"/>
</dbReference>
<dbReference type="Pfam" id="PF11216">
    <property type="entry name" value="DUF3012"/>
    <property type="match status" value="1"/>
</dbReference>
<dbReference type="InterPro" id="IPR021379">
    <property type="entry name" value="DUF3012"/>
</dbReference>